<evidence type="ECO:0000256" key="2">
    <source>
        <dbReference type="ARBA" id="ARBA00008821"/>
    </source>
</evidence>
<keyword evidence="4 7" id="KW-0812">Transmembrane</keyword>
<sequence length="429" mass="45734">MRLAFSSAQWMVFIMTSVIVAPLSVGNAFGMSQADIAELLQRTFFVMALASLLQGLFGHKLPILNGPAGLWWGVFLMYAGFVSSAENVEIVLRSLELGLLVSGALFILVAVFRKMDVVEKMFTPMVTGTYLVLLVTQLSGPFIKGIFGVGYSSDGVDLIVALCAVATMVLAVTLSRSQNHILSSYSVLISLAFGWLLFAIVGIAKPITSEVDAWFALPEILAFGVPTFNIGVVLTSIFTAFILMANMVASMNVVSGVTGKKEELNYNRSGFVMGVNQALTGLFAAVGGVPMATAAGFISTTKIAERLPFLIGSGAMIIISLFPPLMSFFAAIPMPVGYAVIFLSISSLIGLGFSNYQQELGNEKSVFIISVSLMAGFGAMFVPQEAWSGFPSTLTSILDNGLVVGVLLCIILEQIMNRKSDKAGLSRNQ</sequence>
<gene>
    <name evidence="8" type="ORF">CFK37_02745</name>
</gene>
<dbReference type="Pfam" id="PF00860">
    <property type="entry name" value="Xan_ur_permease"/>
    <property type="match status" value="1"/>
</dbReference>
<feature type="transmembrane region" description="Helical" evidence="7">
    <location>
        <begin position="91"/>
        <end position="112"/>
    </location>
</feature>
<keyword evidence="3" id="KW-0813">Transport</keyword>
<dbReference type="NCBIfam" id="NF037981">
    <property type="entry name" value="NCS2_1"/>
    <property type="match status" value="1"/>
</dbReference>
<dbReference type="GO" id="GO:0042907">
    <property type="term" value="F:xanthine transmembrane transporter activity"/>
    <property type="evidence" value="ECO:0007669"/>
    <property type="project" value="TreeGrafter"/>
</dbReference>
<reference evidence="8 9" key="1">
    <citation type="submission" date="2017-07" db="EMBL/GenBank/DDBJ databases">
        <title>Virgibacillus sp. LM2416.</title>
        <authorList>
            <person name="Tak E.J."/>
            <person name="Bae J.-W."/>
        </authorList>
    </citation>
    <scope>NUCLEOTIDE SEQUENCE [LARGE SCALE GENOMIC DNA]</scope>
    <source>
        <strain evidence="8 9">LM2416</strain>
    </source>
</reference>
<feature type="transmembrane region" description="Helical" evidence="7">
    <location>
        <begin position="365"/>
        <end position="382"/>
    </location>
</feature>
<keyword evidence="6 7" id="KW-0472">Membrane</keyword>
<comment type="similarity">
    <text evidence="2">Belongs to the nucleobase:cation symporter-2 (NCS2) (TC 2.A.40) family.</text>
</comment>
<evidence type="ECO:0000256" key="1">
    <source>
        <dbReference type="ARBA" id="ARBA00004141"/>
    </source>
</evidence>
<feature type="transmembrane region" description="Helical" evidence="7">
    <location>
        <begin position="69"/>
        <end position="85"/>
    </location>
</feature>
<dbReference type="PANTHER" id="PTHR42810:SF1">
    <property type="entry name" value="PURINE PERMEASE YWDJ-RELATED"/>
    <property type="match status" value="1"/>
</dbReference>
<keyword evidence="5 7" id="KW-1133">Transmembrane helix</keyword>
<keyword evidence="9" id="KW-1185">Reference proteome</keyword>
<evidence type="ECO:0000256" key="7">
    <source>
        <dbReference type="SAM" id="Phobius"/>
    </source>
</evidence>
<dbReference type="InterPro" id="IPR006043">
    <property type="entry name" value="NCS2"/>
</dbReference>
<feature type="transmembrane region" description="Helical" evidence="7">
    <location>
        <begin position="278"/>
        <end position="297"/>
    </location>
</feature>
<feature type="transmembrane region" description="Helical" evidence="7">
    <location>
        <begin position="155"/>
        <end position="175"/>
    </location>
</feature>
<feature type="transmembrane region" description="Helical" evidence="7">
    <location>
        <begin position="336"/>
        <end position="353"/>
    </location>
</feature>
<evidence type="ECO:0000313" key="9">
    <source>
        <dbReference type="Proteomes" id="UP000198312"/>
    </source>
</evidence>
<dbReference type="GO" id="GO:0005886">
    <property type="term" value="C:plasma membrane"/>
    <property type="evidence" value="ECO:0007669"/>
    <property type="project" value="TreeGrafter"/>
</dbReference>
<evidence type="ECO:0000256" key="6">
    <source>
        <dbReference type="ARBA" id="ARBA00023136"/>
    </source>
</evidence>
<comment type="subcellular location">
    <subcellularLocation>
        <location evidence="1">Membrane</location>
        <topology evidence="1">Multi-pass membrane protein</topology>
    </subcellularLocation>
</comment>
<accession>A0A220TZS7</accession>
<evidence type="ECO:0000313" key="8">
    <source>
        <dbReference type="EMBL" id="ASK61186.1"/>
    </source>
</evidence>
<evidence type="ECO:0000256" key="4">
    <source>
        <dbReference type="ARBA" id="ARBA00022692"/>
    </source>
</evidence>
<organism evidence="8 9">
    <name type="scientific">Virgibacillus phasianinus</name>
    <dbReference type="NCBI Taxonomy" id="2017483"/>
    <lineage>
        <taxon>Bacteria</taxon>
        <taxon>Bacillati</taxon>
        <taxon>Bacillota</taxon>
        <taxon>Bacilli</taxon>
        <taxon>Bacillales</taxon>
        <taxon>Bacillaceae</taxon>
        <taxon>Virgibacillus</taxon>
    </lineage>
</organism>
<proteinExistence type="inferred from homology"/>
<evidence type="ECO:0000256" key="5">
    <source>
        <dbReference type="ARBA" id="ARBA00022989"/>
    </source>
</evidence>
<feature type="transmembrane region" description="Helical" evidence="7">
    <location>
        <begin position="124"/>
        <end position="143"/>
    </location>
</feature>
<dbReference type="AlphaFoldDB" id="A0A220TZS7"/>
<dbReference type="Proteomes" id="UP000198312">
    <property type="component" value="Chromosome"/>
</dbReference>
<feature type="transmembrane region" description="Helical" evidence="7">
    <location>
        <begin position="394"/>
        <end position="412"/>
    </location>
</feature>
<evidence type="ECO:0000256" key="3">
    <source>
        <dbReference type="ARBA" id="ARBA00022448"/>
    </source>
</evidence>
<dbReference type="RefSeq" id="WP_089060463.1">
    <property type="nucleotide sequence ID" value="NZ_CP022315.1"/>
</dbReference>
<dbReference type="OrthoDB" id="5597247at2"/>
<feature type="transmembrane region" description="Helical" evidence="7">
    <location>
        <begin position="12"/>
        <end position="33"/>
    </location>
</feature>
<feature type="transmembrane region" description="Helical" evidence="7">
    <location>
        <begin position="213"/>
        <end position="234"/>
    </location>
</feature>
<feature type="transmembrane region" description="Helical" evidence="7">
    <location>
        <begin position="187"/>
        <end position="207"/>
    </location>
</feature>
<feature type="transmembrane region" description="Helical" evidence="7">
    <location>
        <begin position="309"/>
        <end position="330"/>
    </location>
</feature>
<dbReference type="PANTHER" id="PTHR42810">
    <property type="entry name" value="PURINE PERMEASE C1399.01C-RELATED"/>
    <property type="match status" value="1"/>
</dbReference>
<protein>
    <submittedName>
        <fullName evidence="8">Xanthine permease</fullName>
    </submittedName>
</protein>
<feature type="transmembrane region" description="Helical" evidence="7">
    <location>
        <begin position="39"/>
        <end position="57"/>
    </location>
</feature>
<dbReference type="EMBL" id="CP022315">
    <property type="protein sequence ID" value="ASK61186.1"/>
    <property type="molecule type" value="Genomic_DNA"/>
</dbReference>
<dbReference type="KEGG" id="vil:CFK37_02745"/>
<name>A0A220TZS7_9BACI</name>